<reference evidence="5" key="2">
    <citation type="submission" date="2007-04" db="PDB data bank">
        <title>Crystal structure of uncharacterized protein (NP_764104.1) from Staphylococcus epidermidis ATCC 12228 at 2.00 A resolution.</title>
        <authorList>
            <consortium name="Joint Center for Structural Genomics (JCSG)"/>
        </authorList>
    </citation>
    <scope>X-RAY CRYSTALLOGRAPHY (2.00 ANGSTROMS)</scope>
</reference>
<dbReference type="PATRIC" id="fig|176280.10.peg.520"/>
<dbReference type="PANTHER" id="PTHR30135">
    <property type="entry name" value="UNCHARACTERIZED PROTEIN YVCK-RELATED"/>
    <property type="match status" value="1"/>
</dbReference>
<dbReference type="Gene3D" id="3.40.50.10680">
    <property type="entry name" value="CofD-like domains"/>
    <property type="match status" value="1"/>
</dbReference>
<dbReference type="EMBL" id="AE015929">
    <property type="protein sequence ID" value="AAO04146.1"/>
    <property type="molecule type" value="Genomic_DNA"/>
</dbReference>
<dbReference type="PDB" id="2PPV">
    <property type="method" value="X-ray"/>
    <property type="resolution" value="2.00 A"/>
    <property type="chains" value="A=1-331"/>
</dbReference>
<dbReference type="Proteomes" id="UP000001411">
    <property type="component" value="Chromosome"/>
</dbReference>
<dbReference type="SMR" id="A0A0H2VHQ6"/>
<dbReference type="PDBsum" id="2PPV"/>
<evidence type="ECO:0007829" key="5">
    <source>
        <dbReference type="PDB" id="2PPV"/>
    </source>
</evidence>
<dbReference type="HOGENOM" id="CLU_044041_0_1_9"/>
<gene>
    <name evidence="3" type="ordered locus">SE_0549</name>
</gene>
<dbReference type="InterPro" id="IPR038136">
    <property type="entry name" value="CofD-like_dom_sf"/>
</dbReference>
<evidence type="ECO:0000256" key="2">
    <source>
        <dbReference type="HAMAP-Rule" id="MF_00973"/>
    </source>
</evidence>
<dbReference type="PANTHER" id="PTHR30135:SF3">
    <property type="entry name" value="GLUCONEOGENESIS FACTOR-RELATED"/>
    <property type="match status" value="1"/>
</dbReference>
<dbReference type="RefSeq" id="WP_001829626.1">
    <property type="nucleotide sequence ID" value="NC_004461.1"/>
</dbReference>
<accession>A0A0H2VHQ6</accession>
<comment type="similarity">
    <text evidence="2">Belongs to the gluconeogenesis factor family.</text>
</comment>
<sequence>MKQMNVVLIGGGTGLSVLARGLREFPIDITAIVTVADNGGSTGKIRDVMDIPAPGDIRNVIAALSDSESILTQLFQYRFGENQVDGHSLGNLVIAGMTNITNDFGHAIKELSKVLNIKGQVIPSTNASVQLNAVMEDGEIVHGETNIPKTHKKIDRVFLEPSDVEPMNEAIEALEQADLIVLGPGSLYTSVISNLCVKGISEALLRTSAPKLYVSNVMTQPGETDNYDVKEHIDALTRQVGEPFIDFVICSSESYSKDVLQRYEEKNSKPVAVHKEQLKDSGIRVLTASNLVEISNEHYVRHNTKVLSKMIYELALELTSTIRFTPSDKKK</sequence>
<dbReference type="AlphaFoldDB" id="A0A0H2VHQ6"/>
<dbReference type="OrthoDB" id="9783842at2"/>
<dbReference type="SUPFAM" id="SSF142338">
    <property type="entry name" value="CofD-like"/>
    <property type="match status" value="1"/>
</dbReference>
<organism evidence="3 4">
    <name type="scientific">Staphylococcus epidermidis (strain ATCC 12228 / FDA PCI 1200)</name>
    <dbReference type="NCBI Taxonomy" id="176280"/>
    <lineage>
        <taxon>Bacteria</taxon>
        <taxon>Bacillati</taxon>
        <taxon>Bacillota</taxon>
        <taxon>Bacilli</taxon>
        <taxon>Bacillales</taxon>
        <taxon>Staphylococcaceae</taxon>
        <taxon>Staphylococcus</taxon>
    </lineage>
</organism>
<dbReference type="Pfam" id="PF01933">
    <property type="entry name" value="CofD"/>
    <property type="match status" value="1"/>
</dbReference>
<evidence type="ECO:0000313" key="4">
    <source>
        <dbReference type="Proteomes" id="UP000001411"/>
    </source>
</evidence>
<keyword evidence="5" id="KW-0002">3D-structure</keyword>
<comment type="function">
    <text evidence="2">Required for morphogenesis under gluconeogenic growth conditions.</text>
</comment>
<dbReference type="GeneID" id="50019304"/>
<dbReference type="GO" id="GO:0008360">
    <property type="term" value="P:regulation of cell shape"/>
    <property type="evidence" value="ECO:0007669"/>
    <property type="project" value="UniProtKB-UniRule"/>
</dbReference>
<dbReference type="CDD" id="cd07044">
    <property type="entry name" value="CofD_YvcK"/>
    <property type="match status" value="1"/>
</dbReference>
<name>A0A0H2VHQ6_STAES</name>
<protein>
    <recommendedName>
        <fullName evidence="2">Gluconeogenesis factor</fullName>
    </recommendedName>
</protein>
<evidence type="ECO:0000313" key="3">
    <source>
        <dbReference type="EMBL" id="AAO04146.1"/>
    </source>
</evidence>
<proteinExistence type="evidence at protein level"/>
<dbReference type="InterPro" id="IPR010119">
    <property type="entry name" value="Gluconeogen_factor"/>
</dbReference>
<dbReference type="KEGG" id="sep:SE_0549"/>
<dbReference type="GO" id="GO:0005737">
    <property type="term" value="C:cytoplasm"/>
    <property type="evidence" value="ECO:0007669"/>
    <property type="project" value="UniProtKB-SubCell"/>
</dbReference>
<keyword evidence="1 2" id="KW-0963">Cytoplasm</keyword>
<dbReference type="eggNOG" id="COG0391">
    <property type="taxonomic scope" value="Bacteria"/>
</dbReference>
<evidence type="ECO:0000256" key="1">
    <source>
        <dbReference type="ARBA" id="ARBA00022490"/>
    </source>
</evidence>
<dbReference type="EvolutionaryTrace" id="A0A0H2VHQ6"/>
<comment type="subcellular location">
    <subcellularLocation>
        <location evidence="2">Cytoplasm</location>
    </subcellularLocation>
</comment>
<reference evidence="3 4" key="1">
    <citation type="journal article" date="2003" name="Mol. Microbiol.">
        <title>Genome-based analysis of virulence genes in a non-biofilm-forming Staphylococcus epidermidis strain (ATCC 12228).</title>
        <authorList>
            <person name="Zhang Y.Q."/>
            <person name="Ren S.X."/>
            <person name="Li H.L."/>
            <person name="Wang Y.X."/>
            <person name="Fu G."/>
            <person name="Yang J."/>
            <person name="Qin Z.Q."/>
            <person name="Miao Y.G."/>
            <person name="Wang W.Y."/>
            <person name="Chen R.S."/>
            <person name="Shen Y."/>
            <person name="Chen Z."/>
            <person name="Yuan Z.H."/>
            <person name="Zhao G.P."/>
            <person name="Qu D."/>
            <person name="Danchin A."/>
            <person name="Wen Y.M."/>
        </authorList>
    </citation>
    <scope>NUCLEOTIDE SEQUENCE [LARGE SCALE GENOMIC DNA]</scope>
    <source>
        <strain evidence="4">ATCC 12228 / FDA PCI 1200</strain>
    </source>
</reference>
<dbReference type="NCBIfam" id="TIGR01826">
    <property type="entry name" value="CofD_related"/>
    <property type="match status" value="1"/>
</dbReference>
<dbReference type="GO" id="GO:0043743">
    <property type="term" value="F:LPPG:FO 2-phospho-L-lactate transferase activity"/>
    <property type="evidence" value="ECO:0007669"/>
    <property type="project" value="InterPro"/>
</dbReference>
<dbReference type="HAMAP" id="MF_00973">
    <property type="entry name" value="Gluconeogen_factor"/>
    <property type="match status" value="1"/>
</dbReference>
<dbReference type="InterPro" id="IPR002882">
    <property type="entry name" value="CofD"/>
</dbReference>